<dbReference type="AlphaFoldDB" id="A0A8C2N5K6"/>
<feature type="binding site" evidence="16">
    <location>
        <position position="93"/>
    </location>
    <ligand>
        <name>Ca(2+)</name>
        <dbReference type="ChEBI" id="CHEBI:29108"/>
        <label>1</label>
    </ligand>
</feature>
<feature type="disulfide bond" evidence="14">
    <location>
        <begin position="647"/>
        <end position="679"/>
    </location>
</feature>
<evidence type="ECO:0000256" key="10">
    <source>
        <dbReference type="ARBA" id="ARBA00023157"/>
    </source>
</evidence>
<dbReference type="Pfam" id="PF00089">
    <property type="entry name" value="Trypsin"/>
    <property type="match status" value="1"/>
</dbReference>
<evidence type="ECO:0000313" key="22">
    <source>
        <dbReference type="Ensembl" id="ENSCHIP00010000423.1"/>
    </source>
</evidence>
<dbReference type="InterPro" id="IPR035914">
    <property type="entry name" value="Sperma_CUB_dom_sf"/>
</dbReference>
<keyword evidence="9" id="KW-0391">Immunity</keyword>
<keyword evidence="11" id="KW-0325">Glycoprotein</keyword>
<dbReference type="PIRSF" id="PIRSF001155">
    <property type="entry name" value="C1r_C1s_MASP"/>
    <property type="match status" value="1"/>
</dbReference>
<feature type="disulfide bond" evidence="14 17">
    <location>
        <begin position="208"/>
        <end position="235"/>
    </location>
</feature>
<dbReference type="InterPro" id="IPR033116">
    <property type="entry name" value="TRYPSIN_SER"/>
</dbReference>
<dbReference type="Pfam" id="PF00084">
    <property type="entry name" value="Sushi"/>
    <property type="match status" value="1"/>
</dbReference>
<dbReference type="Gene3D" id="2.10.70.10">
    <property type="entry name" value="Complement Module, domain 1"/>
    <property type="match status" value="2"/>
</dbReference>
<dbReference type="InterPro" id="IPR035976">
    <property type="entry name" value="Sushi/SCR/CCP_sf"/>
</dbReference>
<feature type="domain" description="Peptidase S1" evidence="20">
    <location>
        <begin position="464"/>
        <end position="700"/>
    </location>
</feature>
<evidence type="ECO:0000256" key="4">
    <source>
        <dbReference type="ARBA" id="ARBA00022729"/>
    </source>
</evidence>
<feature type="disulfide bond" evidence="14">
    <location>
        <begin position="419"/>
        <end position="444"/>
    </location>
</feature>
<evidence type="ECO:0000256" key="13">
    <source>
        <dbReference type="PIRSR" id="PIRSR001155-1"/>
    </source>
</evidence>
<dbReference type="InterPro" id="IPR001314">
    <property type="entry name" value="Peptidase_S1A"/>
</dbReference>
<reference evidence="22" key="2">
    <citation type="submission" date="2025-08" db="UniProtKB">
        <authorList>
            <consortium name="Ensembl"/>
        </authorList>
    </citation>
    <scope>IDENTIFICATION</scope>
</reference>
<feature type="binding site" evidence="16">
    <location>
        <position position="167"/>
    </location>
    <ligand>
        <name>Ca(2+)</name>
        <dbReference type="ChEBI" id="CHEBI:29108"/>
        <label>2</label>
    </ligand>
</feature>
<dbReference type="GO" id="GO:0006958">
    <property type="term" value="P:complement activation, classical pathway"/>
    <property type="evidence" value="ECO:0007669"/>
    <property type="project" value="UniProtKB-KW"/>
</dbReference>
<feature type="domain" description="CUB" evidence="19">
    <location>
        <begin position="208"/>
        <end position="323"/>
    </location>
</feature>
<keyword evidence="16" id="KW-0479">Metal-binding</keyword>
<feature type="binding site" evidence="16">
    <location>
        <position position="310"/>
    </location>
    <ligand>
        <name>Ca(2+)</name>
        <dbReference type="ChEBI" id="CHEBI:29108"/>
        <label>3</label>
    </ligand>
</feature>
<dbReference type="FunFam" id="2.60.120.290:FF:000006">
    <property type="entry name" value="Mannan-binding lectin serine protease 1"/>
    <property type="match status" value="1"/>
</dbReference>
<dbReference type="SMART" id="SM00032">
    <property type="entry name" value="CCP"/>
    <property type="match status" value="2"/>
</dbReference>
<feature type="active site" description="Charge relay system" evidence="13">
    <location>
        <position position="651"/>
    </location>
</feature>
<feature type="binding site" evidence="16">
    <location>
        <position position="182"/>
    </location>
    <ligand>
        <name>Ca(2+)</name>
        <dbReference type="ChEBI" id="CHEBI:29108"/>
        <label>2</label>
    </ligand>
</feature>
<feature type="binding site" evidence="16">
    <location>
        <position position="165"/>
    </location>
    <ligand>
        <name>Ca(2+)</name>
        <dbReference type="ChEBI" id="CHEBI:29108"/>
        <label>2</label>
    </ligand>
</feature>
<evidence type="ECO:0000256" key="11">
    <source>
        <dbReference type="ARBA" id="ARBA00023180"/>
    </source>
</evidence>
<dbReference type="PROSITE" id="PS01180">
    <property type="entry name" value="CUB"/>
    <property type="match status" value="2"/>
</dbReference>
<keyword evidence="3" id="KW-0645">Protease</keyword>
<sequence>MCWCPSPLPSLLLALVHSYLGHPPLQLLLLLLLFRCIVLFSLVAWVYAEPTMYGEVLSPNYPQAYPNEVEKSWDIEVPEGYGIHLYFTHLDIELSENCSYDSVQIMSGGHEEGKLCGRRTSKNSNSPVVKEFHIPYNKLQVIFRSDFSNEERFTGFAAYYVAEDVNECTAFADAPCSHFCNNFIGGYFCSCPPEYFLHEDRKNCGVNCSGSVFTTMTGEVESPNYPSPYPESSRCDYQIQLEEGFRVVVTMRREDFDVEPADSEGHCPDSLLFVTGDQHFGPYCGNGFPGPLTIETQSSALNIIFQTDGSEQRKGWKFRYHGDPIPCPKELTANSYWEPERAKYVFRDVVKITCVDGFEVVQGSVGSPSFYSTCQSNGKWSNSKLRCQPVDCGAPEPIRHGRVEDPESTLFGSITRYSCEVPYYSMEYEGMAGGLLGASDYPPCSFSFLVCGTPSEPFISTQRIFGGSIAKIENFPWQVFFSNPRAGGALIDEYWVLTAAHVVEGNDIPVMYVGSSSVVTSQLSNAQMLTAERVFIHPGWEVLDSSITRKNFDNDIALVRLTDPVKMGPKVSPICLPGTSSEYDPPENVLGLISGWGRTNLRGAKLPVAPLSKCQKVKGVNPEIDISSFVFTENMICAGNDKGVDSCEGDSGGAFAVQDPKENSPKFYVAGLVSWGPQCGTYGMYTRVKNYVDWIRKTMQEYSAPSVD</sequence>
<dbReference type="Ensembl" id="ENSCHIT00010000648.1">
    <property type="protein sequence ID" value="ENSCHIP00010000423.1"/>
    <property type="gene ID" value="ENSCHIG00010000381.1"/>
</dbReference>
<accession>A0A8C2N5K6</accession>
<evidence type="ECO:0000256" key="8">
    <source>
        <dbReference type="ARBA" id="ARBA00022837"/>
    </source>
</evidence>
<dbReference type="CDD" id="cd00041">
    <property type="entry name" value="CUB"/>
    <property type="match status" value="2"/>
</dbReference>
<dbReference type="InterPro" id="IPR001881">
    <property type="entry name" value="EGF-like_Ca-bd_dom"/>
</dbReference>
<feature type="domain" description="CUB" evidence="19">
    <location>
        <begin position="36"/>
        <end position="163"/>
    </location>
</feature>
<evidence type="ECO:0000256" key="1">
    <source>
        <dbReference type="ARBA" id="ARBA00022536"/>
    </source>
</evidence>
<dbReference type="CDD" id="cd00033">
    <property type="entry name" value="CCP"/>
    <property type="match status" value="1"/>
</dbReference>
<dbReference type="InterPro" id="IPR001254">
    <property type="entry name" value="Trypsin_dom"/>
</dbReference>
<evidence type="ECO:0000256" key="15">
    <source>
        <dbReference type="PIRSR" id="PIRSR001155-3"/>
    </source>
</evidence>
<keyword evidence="7" id="KW-0720">Serine protease</keyword>
<dbReference type="FunFam" id="2.40.10.10:FF:000059">
    <property type="entry name" value="Complement C1s subcomponent"/>
    <property type="match status" value="1"/>
</dbReference>
<keyword evidence="1" id="KW-0245">EGF-like domain</keyword>
<evidence type="ECO:0008006" key="23">
    <source>
        <dbReference type="Google" id="ProtNLM"/>
    </source>
</evidence>
<dbReference type="FunFam" id="2.10.70.10:FF:000049">
    <property type="entry name" value="Complement C1s subcomponent"/>
    <property type="match status" value="1"/>
</dbReference>
<dbReference type="PROSITE" id="PS00135">
    <property type="entry name" value="TRYPSIN_SER"/>
    <property type="match status" value="1"/>
</dbReference>
<evidence type="ECO:0000256" key="18">
    <source>
        <dbReference type="PROSITE-ProRule" id="PRU00302"/>
    </source>
</evidence>
<comment type="PTM">
    <text evidence="15">The iron and 2-oxoglutarate dependent 3-hydroxylation of aspartate and asparagine is (R) stereospecific within EGF domains.</text>
</comment>
<dbReference type="InterPro" id="IPR009003">
    <property type="entry name" value="Peptidase_S1_PA"/>
</dbReference>
<keyword evidence="10 14" id="KW-1015">Disulfide bond</keyword>
<dbReference type="PANTHER" id="PTHR24255">
    <property type="entry name" value="COMPLEMENT COMPONENT 1, S SUBCOMPONENT-RELATED"/>
    <property type="match status" value="1"/>
</dbReference>
<keyword evidence="9" id="KW-0180">Complement pathway</keyword>
<feature type="binding site" evidence="16">
    <location>
        <position position="186"/>
    </location>
    <ligand>
        <name>Ca(2+)</name>
        <dbReference type="ChEBI" id="CHEBI:29108"/>
        <label>2</label>
    </ligand>
</feature>
<feature type="active site" description="Charge relay system" evidence="13">
    <location>
        <position position="501"/>
    </location>
</feature>
<dbReference type="Pfam" id="PF00431">
    <property type="entry name" value="CUB"/>
    <property type="match status" value="2"/>
</dbReference>
<dbReference type="GO" id="GO:0005615">
    <property type="term" value="C:extracellular space"/>
    <property type="evidence" value="ECO:0007669"/>
    <property type="project" value="TreeGrafter"/>
</dbReference>
<dbReference type="GO" id="GO:0006508">
    <property type="term" value="P:proteolysis"/>
    <property type="evidence" value="ECO:0007669"/>
    <property type="project" value="UniProtKB-KW"/>
</dbReference>
<feature type="binding site" evidence="16">
    <location>
        <position position="164"/>
    </location>
    <ligand>
        <name>Ca(2+)</name>
        <dbReference type="ChEBI" id="CHEBI:29108"/>
        <label>2</label>
    </ligand>
</feature>
<dbReference type="SUPFAM" id="SSF50494">
    <property type="entry name" value="Trypsin-like serine proteases"/>
    <property type="match status" value="1"/>
</dbReference>
<evidence type="ECO:0000256" key="6">
    <source>
        <dbReference type="ARBA" id="ARBA00022801"/>
    </source>
</evidence>
<protein>
    <recommendedName>
        <fullName evidence="23">Complement C1s subcomponent</fullName>
    </recommendedName>
</protein>
<comment type="caution">
    <text evidence="18">Lacks conserved residue(s) required for the propagation of feature annotation.</text>
</comment>
<proteinExistence type="predicted"/>
<feature type="disulfide bond" evidence="14">
    <location>
        <begin position="327"/>
        <end position="374"/>
    </location>
</feature>
<dbReference type="SMART" id="SM00179">
    <property type="entry name" value="EGF_CA"/>
    <property type="match status" value="1"/>
</dbReference>
<evidence type="ECO:0000256" key="3">
    <source>
        <dbReference type="ARBA" id="ARBA00022670"/>
    </source>
</evidence>
<dbReference type="SMART" id="SM00020">
    <property type="entry name" value="Tryp_SPc"/>
    <property type="match status" value="1"/>
</dbReference>
<keyword evidence="12 15" id="KW-0379">Hydroxylation</keyword>
<keyword evidence="4" id="KW-0732">Signal</keyword>
<evidence type="ECO:0000256" key="7">
    <source>
        <dbReference type="ARBA" id="ARBA00022825"/>
    </source>
</evidence>
<feature type="disulfide bond" evidence="14">
    <location>
        <begin position="354"/>
        <end position="387"/>
    </location>
</feature>
<dbReference type="InterPro" id="IPR000859">
    <property type="entry name" value="CUB_dom"/>
</dbReference>
<dbReference type="GO" id="GO:0004252">
    <property type="term" value="F:serine-type endopeptidase activity"/>
    <property type="evidence" value="ECO:0007669"/>
    <property type="project" value="InterPro"/>
</dbReference>
<evidence type="ECO:0000256" key="5">
    <source>
        <dbReference type="ARBA" id="ARBA00022737"/>
    </source>
</evidence>
<dbReference type="FunFam" id="2.10.25.10:FF:000059">
    <property type="entry name" value="Mannan-binding lectin serine protease 1"/>
    <property type="match status" value="1"/>
</dbReference>
<dbReference type="CDD" id="cd00054">
    <property type="entry name" value="EGF_CA"/>
    <property type="match status" value="1"/>
</dbReference>
<feature type="disulfide bond" evidence="14">
    <location>
        <begin position="191"/>
        <end position="204"/>
    </location>
</feature>
<feature type="disulfide bond" description="Interchain (between heavy and light chains)" evidence="14">
    <location>
        <begin position="451"/>
        <end position="575"/>
    </location>
</feature>
<evidence type="ECO:0000256" key="14">
    <source>
        <dbReference type="PIRSR" id="PIRSR001155-2"/>
    </source>
</evidence>
<feature type="disulfide bond" evidence="14">
    <location>
        <begin position="168"/>
        <end position="180"/>
    </location>
</feature>
<evidence type="ECO:0000256" key="17">
    <source>
        <dbReference type="PROSITE-ProRule" id="PRU00059"/>
    </source>
</evidence>
<feature type="binding site" evidence="16">
    <location>
        <position position="146"/>
    </location>
    <ligand>
        <name>Ca(2+)</name>
        <dbReference type="ChEBI" id="CHEBI:29108"/>
        <label>1</label>
    </ligand>
</feature>
<keyword evidence="5" id="KW-0677">Repeat</keyword>
<dbReference type="SUPFAM" id="SSF57535">
    <property type="entry name" value="Complement control module/SCR domain"/>
    <property type="match status" value="2"/>
</dbReference>
<evidence type="ECO:0000256" key="12">
    <source>
        <dbReference type="ARBA" id="ARBA00023278"/>
    </source>
</evidence>
<feature type="active site" description="Charge relay system" evidence="13">
    <location>
        <position position="555"/>
    </location>
</feature>
<feature type="binding site" evidence="16">
    <location>
        <position position="101"/>
    </location>
    <ligand>
        <name>Ca(2+)</name>
        <dbReference type="ChEBI" id="CHEBI:29108"/>
        <label>1</label>
    </ligand>
</feature>
<dbReference type="InterPro" id="IPR000436">
    <property type="entry name" value="Sushi_SCR_CCP_dom"/>
</dbReference>
<organism evidence="22">
    <name type="scientific">Capra hircus</name>
    <name type="common">Goat</name>
    <dbReference type="NCBI Taxonomy" id="9925"/>
    <lineage>
        <taxon>Eukaryota</taxon>
        <taxon>Metazoa</taxon>
        <taxon>Chordata</taxon>
        <taxon>Craniata</taxon>
        <taxon>Vertebrata</taxon>
        <taxon>Euteleostomi</taxon>
        <taxon>Mammalia</taxon>
        <taxon>Eutheria</taxon>
        <taxon>Laurasiatheria</taxon>
        <taxon>Artiodactyla</taxon>
        <taxon>Ruminantia</taxon>
        <taxon>Pecora</taxon>
        <taxon>Bovidae</taxon>
        <taxon>Caprinae</taxon>
        <taxon>Capra</taxon>
    </lineage>
</organism>
<dbReference type="Gene3D" id="2.40.10.10">
    <property type="entry name" value="Trypsin-like serine proteases"/>
    <property type="match status" value="2"/>
</dbReference>
<reference evidence="22" key="1">
    <citation type="submission" date="2019-03" db="EMBL/GenBank/DDBJ databases">
        <title>Genome sequencing and reference-guided assembly of Black Bengal Goat (Capra hircus).</title>
        <authorList>
            <person name="Siddiki A.Z."/>
            <person name="Baten A."/>
            <person name="Billah M."/>
            <person name="Alam M.A.U."/>
            <person name="Shawrob K.S.M."/>
            <person name="Saha S."/>
            <person name="Chowdhury M."/>
            <person name="Rahman A.H."/>
            <person name="Stear M."/>
            <person name="Miah G."/>
            <person name="Das G.B."/>
            <person name="Hossain M.M."/>
            <person name="Kumkum M."/>
            <person name="Islam M.S."/>
            <person name="Mollah A.M."/>
            <person name="Ahsan A."/>
            <person name="Tusar F."/>
            <person name="Khan M.K.I."/>
        </authorList>
    </citation>
    <scope>NUCLEOTIDE SEQUENCE [LARGE SCALE GENOMIC DNA]</scope>
</reference>
<dbReference type="SUPFAM" id="SSF49854">
    <property type="entry name" value="Spermadhesin, CUB domain"/>
    <property type="match status" value="2"/>
</dbReference>
<feature type="disulfide bond" evidence="14">
    <location>
        <begin position="176"/>
        <end position="189"/>
    </location>
</feature>
<feature type="binding site" evidence="16">
    <location>
        <position position="259"/>
    </location>
    <ligand>
        <name>Ca(2+)</name>
        <dbReference type="ChEBI" id="CHEBI:29108"/>
        <label>3</label>
    </ligand>
</feature>
<name>A0A8C2N5K6_CAPHI</name>
<keyword evidence="2 18" id="KW-0768">Sushi</keyword>
<evidence type="ECO:0000256" key="2">
    <source>
        <dbReference type="ARBA" id="ARBA00022659"/>
    </source>
</evidence>
<evidence type="ECO:0000256" key="16">
    <source>
        <dbReference type="PIRSR" id="PIRSR001155-4"/>
    </source>
</evidence>
<feature type="modified residue" description="(3R)-3-hydroxyasparagine" evidence="15">
    <location>
        <position position="182"/>
    </location>
</feature>
<dbReference type="PROSITE" id="PS00010">
    <property type="entry name" value="ASX_HYDROXYL"/>
    <property type="match status" value="1"/>
</dbReference>
<feature type="disulfide bond" evidence="14 17">
    <location>
        <begin position="267"/>
        <end position="284"/>
    </location>
</feature>
<dbReference type="Gene3D" id="2.10.25.10">
    <property type="entry name" value="Laminin"/>
    <property type="match status" value="1"/>
</dbReference>
<dbReference type="CDD" id="cd00190">
    <property type="entry name" value="Tryp_SPc"/>
    <property type="match status" value="1"/>
</dbReference>
<dbReference type="FunFam" id="2.60.120.290:FF:000034">
    <property type="entry name" value="complement C1s subcomponent"/>
    <property type="match status" value="1"/>
</dbReference>
<dbReference type="InterPro" id="IPR043504">
    <property type="entry name" value="Peptidase_S1_PA_chymotrypsin"/>
</dbReference>
<keyword evidence="9" id="KW-0399">Innate immunity</keyword>
<dbReference type="SUPFAM" id="SSF57196">
    <property type="entry name" value="EGF/Laminin"/>
    <property type="match status" value="1"/>
</dbReference>
<dbReference type="InterPro" id="IPR024175">
    <property type="entry name" value="Pept_S1A_C1r/C1S/mannan-bd"/>
</dbReference>
<feature type="binding site" evidence="16">
    <location>
        <position position="269"/>
    </location>
    <ligand>
        <name>Ca(2+)</name>
        <dbReference type="ChEBI" id="CHEBI:29108"/>
        <label>3</label>
    </ligand>
</feature>
<dbReference type="PRINTS" id="PR00722">
    <property type="entry name" value="CHYMOTRYPSIN"/>
</dbReference>
<keyword evidence="6" id="KW-0378">Hydrolase</keyword>
<dbReference type="InterPro" id="IPR018097">
    <property type="entry name" value="EGF_Ca-bd_CS"/>
</dbReference>
<keyword evidence="8 16" id="KW-0106">Calcium</keyword>
<dbReference type="PROSITE" id="PS50240">
    <property type="entry name" value="TRYPSIN_DOM"/>
    <property type="match status" value="1"/>
</dbReference>
<feature type="binding site" evidence="16">
    <location>
        <position position="148"/>
    </location>
    <ligand>
        <name>Ca(2+)</name>
        <dbReference type="ChEBI" id="CHEBI:29108"/>
        <label>1</label>
    </ligand>
</feature>
<evidence type="ECO:0000259" key="19">
    <source>
        <dbReference type="PROSITE" id="PS01180"/>
    </source>
</evidence>
<dbReference type="GO" id="GO:0005509">
    <property type="term" value="F:calcium ion binding"/>
    <property type="evidence" value="ECO:0007669"/>
    <property type="project" value="InterPro"/>
</dbReference>
<dbReference type="PANTHER" id="PTHR24255:SF18">
    <property type="entry name" value="COMPLEMENT C1S SUBCOMPONENT"/>
    <property type="match status" value="1"/>
</dbReference>
<feature type="binding site" evidence="16">
    <location>
        <position position="308"/>
    </location>
    <ligand>
        <name>Ca(2+)</name>
        <dbReference type="ChEBI" id="CHEBI:29108"/>
        <label>3</label>
    </ligand>
</feature>
<dbReference type="PROSITE" id="PS01187">
    <property type="entry name" value="EGF_CA"/>
    <property type="match status" value="1"/>
</dbReference>
<dbReference type="Gene3D" id="2.60.120.290">
    <property type="entry name" value="Spermadhesin, CUB domain"/>
    <property type="match status" value="2"/>
</dbReference>
<evidence type="ECO:0000259" key="21">
    <source>
        <dbReference type="PROSITE" id="PS50923"/>
    </source>
</evidence>
<evidence type="ECO:0000259" key="20">
    <source>
        <dbReference type="PROSITE" id="PS50240"/>
    </source>
</evidence>
<dbReference type="SMART" id="SM00042">
    <property type="entry name" value="CUB"/>
    <property type="match status" value="2"/>
</dbReference>
<evidence type="ECO:0000256" key="9">
    <source>
        <dbReference type="ARBA" id="ARBA00022875"/>
    </source>
</evidence>
<dbReference type="Pfam" id="PF14670">
    <property type="entry name" value="FXa_inhibition"/>
    <property type="match status" value="1"/>
</dbReference>
<feature type="disulfide bond" evidence="14">
    <location>
        <begin position="614"/>
        <end position="637"/>
    </location>
</feature>
<dbReference type="PROSITE" id="PS50923">
    <property type="entry name" value="SUSHI"/>
    <property type="match status" value="1"/>
</dbReference>
<feature type="domain" description="Sushi" evidence="21">
    <location>
        <begin position="325"/>
        <end position="389"/>
    </location>
</feature>
<dbReference type="InterPro" id="IPR000152">
    <property type="entry name" value="EGF-type_Asp/Asn_hydroxyl_site"/>
</dbReference>
<feature type="disulfide bond" evidence="14">
    <location>
        <begin position="98"/>
        <end position="116"/>
    </location>
</feature>